<evidence type="ECO:0000256" key="2">
    <source>
        <dbReference type="ARBA" id="ARBA00022670"/>
    </source>
</evidence>
<dbReference type="Gene3D" id="3.40.50.200">
    <property type="entry name" value="Peptidase S8/S53 domain"/>
    <property type="match status" value="1"/>
</dbReference>
<keyword evidence="5" id="KW-0720">Serine protease</keyword>
<dbReference type="InterPro" id="IPR036852">
    <property type="entry name" value="Peptidase_S8/S53_dom_sf"/>
</dbReference>
<evidence type="ECO:0000256" key="4">
    <source>
        <dbReference type="ARBA" id="ARBA00022801"/>
    </source>
</evidence>
<dbReference type="PANTHER" id="PTHR43399">
    <property type="entry name" value="SUBTILISIN-RELATED"/>
    <property type="match status" value="1"/>
</dbReference>
<evidence type="ECO:0000256" key="6">
    <source>
        <dbReference type="PROSITE-ProRule" id="PRU01240"/>
    </source>
</evidence>
<dbReference type="InterPro" id="IPR051048">
    <property type="entry name" value="Peptidase_S8/S53_subtilisin"/>
</dbReference>
<dbReference type="Pfam" id="PF06280">
    <property type="entry name" value="fn3_5"/>
    <property type="match status" value="1"/>
</dbReference>
<evidence type="ECO:0000313" key="9">
    <source>
        <dbReference type="EMBL" id="KAK8849021.1"/>
    </source>
</evidence>
<proteinExistence type="inferred from homology"/>
<feature type="domain" description="C5a peptidase/Subtilisin-like protease SBT2-like Fn3-like" evidence="8">
    <location>
        <begin position="191"/>
        <end position="309"/>
    </location>
</feature>
<comment type="similarity">
    <text evidence="1 6">Belongs to the peptidase S8 family.</text>
</comment>
<dbReference type="PROSITE" id="PS51892">
    <property type="entry name" value="SUBTILASE"/>
    <property type="match status" value="1"/>
</dbReference>
<dbReference type="PANTHER" id="PTHR43399:SF4">
    <property type="entry name" value="CELL WALL-ASSOCIATED PROTEASE"/>
    <property type="match status" value="1"/>
</dbReference>
<dbReference type="PROSITE" id="PS00138">
    <property type="entry name" value="SUBTILASE_SER"/>
    <property type="match status" value="1"/>
</dbReference>
<organism evidence="9 10">
    <name type="scientific">Apiospora arundinis</name>
    <dbReference type="NCBI Taxonomy" id="335852"/>
    <lineage>
        <taxon>Eukaryota</taxon>
        <taxon>Fungi</taxon>
        <taxon>Dikarya</taxon>
        <taxon>Ascomycota</taxon>
        <taxon>Pezizomycotina</taxon>
        <taxon>Sordariomycetes</taxon>
        <taxon>Xylariomycetidae</taxon>
        <taxon>Amphisphaeriales</taxon>
        <taxon>Apiosporaceae</taxon>
        <taxon>Apiospora</taxon>
    </lineage>
</organism>
<keyword evidence="2" id="KW-0645">Protease</keyword>
<keyword evidence="3" id="KW-0732">Signal</keyword>
<evidence type="ECO:0000256" key="1">
    <source>
        <dbReference type="ARBA" id="ARBA00011073"/>
    </source>
</evidence>
<gene>
    <name evidence="9" type="ORF">PGQ11_015501</name>
</gene>
<name>A0ABR2HLV2_9PEZI</name>
<protein>
    <submittedName>
        <fullName evidence="9">Peptidase S8/S53 domain-containing protein</fullName>
    </submittedName>
</protein>
<accession>A0ABR2HLV2</accession>
<dbReference type="InterPro" id="IPR000209">
    <property type="entry name" value="Peptidase_S8/S53_dom"/>
</dbReference>
<comment type="caution">
    <text evidence="9">The sequence shown here is derived from an EMBL/GenBank/DDBJ whole genome shotgun (WGS) entry which is preliminary data.</text>
</comment>
<dbReference type="EMBL" id="JAPCWZ010000010">
    <property type="protein sequence ID" value="KAK8849021.1"/>
    <property type="molecule type" value="Genomic_DNA"/>
</dbReference>
<dbReference type="Pfam" id="PF00082">
    <property type="entry name" value="Peptidase_S8"/>
    <property type="match status" value="1"/>
</dbReference>
<reference evidence="9 10" key="1">
    <citation type="journal article" date="2024" name="IMA Fungus">
        <title>Apiospora arundinis, a panoply of carbohydrate-active enzymes and secondary metabolites.</title>
        <authorList>
            <person name="Sorensen T."/>
            <person name="Petersen C."/>
            <person name="Muurmann A.T."/>
            <person name="Christiansen J.V."/>
            <person name="Brundto M.L."/>
            <person name="Overgaard C.K."/>
            <person name="Boysen A.T."/>
            <person name="Wollenberg R.D."/>
            <person name="Larsen T.O."/>
            <person name="Sorensen J.L."/>
            <person name="Nielsen K.L."/>
            <person name="Sondergaard T.E."/>
        </authorList>
    </citation>
    <scope>NUCLEOTIDE SEQUENCE [LARGE SCALE GENOMIC DNA]</scope>
    <source>
        <strain evidence="9 10">AAU 773</strain>
    </source>
</reference>
<evidence type="ECO:0000313" key="10">
    <source>
        <dbReference type="Proteomes" id="UP001390339"/>
    </source>
</evidence>
<keyword evidence="4" id="KW-0378">Hydrolase</keyword>
<evidence type="ECO:0000256" key="5">
    <source>
        <dbReference type="ARBA" id="ARBA00022825"/>
    </source>
</evidence>
<evidence type="ECO:0000256" key="3">
    <source>
        <dbReference type="ARBA" id="ARBA00022729"/>
    </source>
</evidence>
<dbReference type="Proteomes" id="UP001390339">
    <property type="component" value="Unassembled WGS sequence"/>
</dbReference>
<feature type="domain" description="Peptidase S8/S53" evidence="7">
    <location>
        <begin position="56"/>
        <end position="145"/>
    </location>
</feature>
<comment type="caution">
    <text evidence="6">Lacks conserved residue(s) required for the propagation of feature annotation.</text>
</comment>
<dbReference type="InterPro" id="IPR023828">
    <property type="entry name" value="Peptidase_S8_Ser-AS"/>
</dbReference>
<sequence length="442" mass="47108">MIVDDDDEGRIEVPRVDVPALRAIAMTDKRQGDEWLQLLQSGDKVTLNMTAGKTRELIDGTKRSGGRMSGFSAWGPTYDGYAPTSVAAPGDDLLTTEAGGGYVITGGTSLSAPFAAAVAALVAEARGTKDWRVLRSLLSITAKPTVRDAPADIFDKPGLELASVAQQGGGLVQAMNAIRAPCEISVHKILFNDTTNRQKATFTIRNPTPDAITYDLANIPAGTVYTFMPNSWQLGNYGDLINDLYTSDAAELSYPKTGARVTVAGNGGQATVEVTASDPQGVNKTRLPVFSGFLALNGSDGFDYTIPYMGLAGSIDATPTMHSLTWQRADGSTIEPRDTLELVPGSRGRLAFKLGLAPRQVVTELRDAATDKLVGDLPMKFGQMAYSNGGYWEWAGDFKNGTHVPEGEYVAVSKSQAAFMPAEDMSGWQQAASPPVKIKWTG</sequence>
<dbReference type="SUPFAM" id="SSF52743">
    <property type="entry name" value="Subtilisin-like"/>
    <property type="match status" value="1"/>
</dbReference>
<evidence type="ECO:0000259" key="7">
    <source>
        <dbReference type="Pfam" id="PF00082"/>
    </source>
</evidence>
<keyword evidence="10" id="KW-1185">Reference proteome</keyword>
<dbReference type="InterPro" id="IPR010435">
    <property type="entry name" value="C5a/SBT2-like_Fn3"/>
</dbReference>
<evidence type="ECO:0000259" key="8">
    <source>
        <dbReference type="Pfam" id="PF06280"/>
    </source>
</evidence>